<dbReference type="Proteomes" id="UP000287033">
    <property type="component" value="Unassembled WGS sequence"/>
</dbReference>
<evidence type="ECO:0000313" key="6">
    <source>
        <dbReference type="Proteomes" id="UP000287033"/>
    </source>
</evidence>
<keyword evidence="2" id="KW-0964">Secreted</keyword>
<comment type="caution">
    <text evidence="5">The sequence shown here is derived from an EMBL/GenBank/DDBJ whole genome shotgun (WGS) entry which is preliminary data.</text>
</comment>
<keyword evidence="3" id="KW-0732">Signal</keyword>
<evidence type="ECO:0000313" key="5">
    <source>
        <dbReference type="EMBL" id="GCC20056.1"/>
    </source>
</evidence>
<gene>
    <name evidence="5" type="ORF">chiPu_0021251</name>
</gene>
<proteinExistence type="predicted"/>
<feature type="chain" id="PRO_5019224879" description="VWF/SSPO/Zonadhesin-like cysteine-rich domain-containing protein" evidence="3">
    <location>
        <begin position="22"/>
        <end position="145"/>
    </location>
</feature>
<dbReference type="InterPro" id="IPR014853">
    <property type="entry name" value="VWF/SSPO/ZAN-like_Cys-rich_dom"/>
</dbReference>
<comment type="subcellular location">
    <subcellularLocation>
        <location evidence="1">Secreted</location>
    </subcellularLocation>
</comment>
<keyword evidence="6" id="KW-1185">Reference proteome</keyword>
<organism evidence="5 6">
    <name type="scientific">Chiloscyllium punctatum</name>
    <name type="common">Brownbanded bambooshark</name>
    <name type="synonym">Hemiscyllium punctatum</name>
    <dbReference type="NCBI Taxonomy" id="137246"/>
    <lineage>
        <taxon>Eukaryota</taxon>
        <taxon>Metazoa</taxon>
        <taxon>Chordata</taxon>
        <taxon>Craniata</taxon>
        <taxon>Vertebrata</taxon>
        <taxon>Chondrichthyes</taxon>
        <taxon>Elasmobranchii</taxon>
        <taxon>Galeomorphii</taxon>
        <taxon>Galeoidea</taxon>
        <taxon>Orectolobiformes</taxon>
        <taxon>Hemiscylliidae</taxon>
        <taxon>Chiloscyllium</taxon>
    </lineage>
</organism>
<dbReference type="PANTHER" id="PTHR47246">
    <property type="entry name" value="MUCIN-19"/>
    <property type="match status" value="1"/>
</dbReference>
<evidence type="ECO:0000256" key="2">
    <source>
        <dbReference type="ARBA" id="ARBA00022525"/>
    </source>
</evidence>
<evidence type="ECO:0000259" key="4">
    <source>
        <dbReference type="SMART" id="SM00832"/>
    </source>
</evidence>
<protein>
    <recommendedName>
        <fullName evidence="4">VWF/SSPO/Zonadhesin-like cysteine-rich domain-containing protein</fullName>
    </recommendedName>
</protein>
<dbReference type="Pfam" id="PF08742">
    <property type="entry name" value="C8"/>
    <property type="match status" value="1"/>
</dbReference>
<dbReference type="PANTHER" id="PTHR47246:SF1">
    <property type="entry name" value="MUCIN-19"/>
    <property type="match status" value="1"/>
</dbReference>
<evidence type="ECO:0000256" key="3">
    <source>
        <dbReference type="SAM" id="SignalP"/>
    </source>
</evidence>
<dbReference type="AlphaFoldDB" id="A0A401RPM8"/>
<dbReference type="SMART" id="SM00832">
    <property type="entry name" value="C8"/>
    <property type="match status" value="1"/>
</dbReference>
<feature type="signal peptide" evidence="3">
    <location>
        <begin position="1"/>
        <end position="21"/>
    </location>
</feature>
<feature type="domain" description="VWF/SSPO/Zonadhesin-like cysteine-rich" evidence="4">
    <location>
        <begin position="45"/>
        <end position="145"/>
    </location>
</feature>
<evidence type="ECO:0000256" key="1">
    <source>
        <dbReference type="ARBA" id="ARBA00004613"/>
    </source>
</evidence>
<feature type="non-terminal residue" evidence="5">
    <location>
        <position position="145"/>
    </location>
</feature>
<name>A0A401RPM8_CHIPU</name>
<dbReference type="EMBL" id="BEZZ01003587">
    <property type="protein sequence ID" value="GCC20056.1"/>
    <property type="molecule type" value="Genomic_DNA"/>
</dbReference>
<dbReference type="OrthoDB" id="160294at2759"/>
<accession>A0A401RPM8</accession>
<reference evidence="5 6" key="1">
    <citation type="journal article" date="2018" name="Nat. Ecol. Evol.">
        <title>Shark genomes provide insights into elasmobranch evolution and the origin of vertebrates.</title>
        <authorList>
            <person name="Hara Y"/>
            <person name="Yamaguchi K"/>
            <person name="Onimaru K"/>
            <person name="Kadota M"/>
            <person name="Koyanagi M"/>
            <person name="Keeley SD"/>
            <person name="Tatsumi K"/>
            <person name="Tanaka K"/>
            <person name="Motone F"/>
            <person name="Kageyama Y"/>
            <person name="Nozu R"/>
            <person name="Adachi N"/>
            <person name="Nishimura O"/>
            <person name="Nakagawa R"/>
            <person name="Tanegashima C"/>
            <person name="Kiyatake I"/>
            <person name="Matsumoto R"/>
            <person name="Murakumo K"/>
            <person name="Nishida K"/>
            <person name="Terakita A"/>
            <person name="Kuratani S"/>
            <person name="Sato K"/>
            <person name="Hyodo S Kuraku.S."/>
        </authorList>
    </citation>
    <scope>NUCLEOTIDE SEQUENCE [LARGE SCALE GENOMIC DNA]</scope>
</reference>
<sequence length="145" mass="16423">MTVYVLHWKLMLMPVLQKAWLCITGEDQYADRELILLSGNGVTEVSLGKTQCTDNLYTLHTVGLYLVLRFSNGITVIWDKRTRLSVTLDAKWKVNPTPYYDACVEEACACDLEGKYLGFCTAVAVYAEACNKVDVCIRWRTPDLC</sequence>
<dbReference type="GO" id="GO:0005576">
    <property type="term" value="C:extracellular region"/>
    <property type="evidence" value="ECO:0007669"/>
    <property type="project" value="UniProtKB-SubCell"/>
</dbReference>